<dbReference type="InParanoid" id="A0A3B1JYS8"/>
<keyword evidence="1" id="KW-1133">Transmembrane helix</keyword>
<reference evidence="3" key="3">
    <citation type="submission" date="2025-08" db="UniProtKB">
        <authorList>
            <consortium name="Ensembl"/>
        </authorList>
    </citation>
    <scope>IDENTIFICATION</scope>
</reference>
<dbReference type="SUPFAM" id="SSF51011">
    <property type="entry name" value="Glycosyl hydrolase domain"/>
    <property type="match status" value="1"/>
</dbReference>
<accession>A0A3B1JYS8</accession>
<evidence type="ECO:0000313" key="4">
    <source>
        <dbReference type="Proteomes" id="UP000018467"/>
    </source>
</evidence>
<name>A0A3B1JYS8_ASTMX</name>
<dbReference type="InterPro" id="IPR048395">
    <property type="entry name" value="Glyco_hydro_31_C"/>
</dbReference>
<dbReference type="InterPro" id="IPR013780">
    <property type="entry name" value="Glyco_hydro_b"/>
</dbReference>
<dbReference type="InterPro" id="IPR050985">
    <property type="entry name" value="Alpha-glycosidase_related"/>
</dbReference>
<dbReference type="Gene3D" id="3.20.20.80">
    <property type="entry name" value="Glycosidases"/>
    <property type="match status" value="1"/>
</dbReference>
<protein>
    <recommendedName>
        <fullName evidence="2">Glycosyl hydrolase family 31 C-terminal domain-containing protein</fullName>
    </recommendedName>
</protein>
<feature type="domain" description="Glycosyl hydrolase family 31 C-terminal" evidence="2">
    <location>
        <begin position="433"/>
        <end position="516"/>
    </location>
</feature>
<evidence type="ECO:0000259" key="2">
    <source>
        <dbReference type="Pfam" id="PF21365"/>
    </source>
</evidence>
<dbReference type="AlphaFoldDB" id="A0A3B1JYS8"/>
<dbReference type="Ensembl" id="ENSAMXT00000030610.1">
    <property type="protein sequence ID" value="ENSAMXP00000047572.1"/>
    <property type="gene ID" value="ENSAMXG00000034619.1"/>
</dbReference>
<dbReference type="PANTHER" id="PTHR43053:SF6">
    <property type="entry name" value="SITS-BINDING PROTEIN"/>
    <property type="match status" value="1"/>
</dbReference>
<dbReference type="InterPro" id="IPR017853">
    <property type="entry name" value="GH"/>
</dbReference>
<dbReference type="Proteomes" id="UP000018467">
    <property type="component" value="Unassembled WGS sequence"/>
</dbReference>
<organism evidence="3 4">
    <name type="scientific">Astyanax mexicanus</name>
    <name type="common">Blind cave fish</name>
    <name type="synonym">Astyanax fasciatus mexicanus</name>
    <dbReference type="NCBI Taxonomy" id="7994"/>
    <lineage>
        <taxon>Eukaryota</taxon>
        <taxon>Metazoa</taxon>
        <taxon>Chordata</taxon>
        <taxon>Craniata</taxon>
        <taxon>Vertebrata</taxon>
        <taxon>Euteleostomi</taxon>
        <taxon>Actinopterygii</taxon>
        <taxon>Neopterygii</taxon>
        <taxon>Teleostei</taxon>
        <taxon>Ostariophysi</taxon>
        <taxon>Characiformes</taxon>
        <taxon>Characoidei</taxon>
        <taxon>Acestrorhamphidae</taxon>
        <taxon>Acestrorhamphinae</taxon>
        <taxon>Astyanax</taxon>
    </lineage>
</organism>
<dbReference type="STRING" id="7994.ENSAMXP00000047572"/>
<keyword evidence="4" id="KW-1185">Reference proteome</keyword>
<evidence type="ECO:0000313" key="3">
    <source>
        <dbReference type="Ensembl" id="ENSAMXP00000047572.1"/>
    </source>
</evidence>
<dbReference type="GeneTree" id="ENSGT00940000164715"/>
<dbReference type="Pfam" id="PF21365">
    <property type="entry name" value="Glyco_hydro_31_3rd"/>
    <property type="match status" value="1"/>
</dbReference>
<dbReference type="Gene3D" id="2.60.40.1180">
    <property type="entry name" value="Golgi alpha-mannosidase II"/>
    <property type="match status" value="1"/>
</dbReference>
<dbReference type="Bgee" id="ENSAMXG00000034619">
    <property type="expression patterns" value="Expressed in muscle tissue and 1 other cell type or tissue"/>
</dbReference>
<dbReference type="SUPFAM" id="SSF51445">
    <property type="entry name" value="(Trans)glycosidases"/>
    <property type="match status" value="1"/>
</dbReference>
<keyword evidence="1" id="KW-0472">Membrane</keyword>
<proteinExistence type="predicted"/>
<dbReference type="PANTHER" id="PTHR43053">
    <property type="entry name" value="GLYCOSIDASE FAMILY 31"/>
    <property type="match status" value="1"/>
</dbReference>
<keyword evidence="1" id="KW-0812">Transmembrane</keyword>
<reference evidence="4" key="2">
    <citation type="journal article" date="2014" name="Nat. Commun.">
        <title>The cavefish genome reveals candidate genes for eye loss.</title>
        <authorList>
            <person name="McGaugh S.E."/>
            <person name="Gross J.B."/>
            <person name="Aken B."/>
            <person name="Blin M."/>
            <person name="Borowsky R."/>
            <person name="Chalopin D."/>
            <person name="Hinaux H."/>
            <person name="Jeffery W.R."/>
            <person name="Keene A."/>
            <person name="Ma L."/>
            <person name="Minx P."/>
            <person name="Murphy D."/>
            <person name="O'Quin K.E."/>
            <person name="Retaux S."/>
            <person name="Rohner N."/>
            <person name="Searle S.M."/>
            <person name="Stahl B.A."/>
            <person name="Tabin C."/>
            <person name="Volff J.N."/>
            <person name="Yoshizawa M."/>
            <person name="Warren W.C."/>
        </authorList>
    </citation>
    <scope>NUCLEOTIDE SEQUENCE [LARGE SCALE GENOMIC DNA]</scope>
    <source>
        <strain evidence="4">female</strain>
    </source>
</reference>
<feature type="transmembrane region" description="Helical" evidence="1">
    <location>
        <begin position="41"/>
        <end position="61"/>
    </location>
</feature>
<evidence type="ECO:0000256" key="1">
    <source>
        <dbReference type="SAM" id="Phobius"/>
    </source>
</evidence>
<reference evidence="3" key="4">
    <citation type="submission" date="2025-09" db="UniProtKB">
        <authorList>
            <consortium name="Ensembl"/>
        </authorList>
    </citation>
    <scope>IDENTIFICATION</scope>
</reference>
<reference evidence="4" key="1">
    <citation type="submission" date="2013-03" db="EMBL/GenBank/DDBJ databases">
        <authorList>
            <person name="Jeffery W."/>
            <person name="Warren W."/>
            <person name="Wilson R.K."/>
        </authorList>
    </citation>
    <scope>NUCLEOTIDE SEQUENCE</scope>
    <source>
        <strain evidence="4">female</strain>
    </source>
</reference>
<sequence>MLLHARRCGGTGSRVRRACPYPEVFWDSELRAEGEQWKGTAACVAIGFLFALTLGLIYWQVVDQPHLHWMVPGRFSGLFWDSGRSSLVFRTLSEDSPVLDVSVGPVGDADSHLHFWGSHRNRCRPDSSRFCTEWEGQLAVGVGVELDEEMEVECYNISWTPLNCRLHIKHCFSMESVWWYGGGSVRPQRWPINPVNVPLQPFTPTDSTHHPSGYGSVLEHQLYGSSGVAVLLSPDVLLNVGIERDHQVCVEPRRAQPLHYRVCVGHNLKAVHQKIAHDRRDREHKNGQKNKNGPNNVTIVKVLFYDTVFFPCLFRTSGVPLFVRMAPLQHSWSYTGIRGIIPAVLHYSLLGYNFFIPDAVGGSLTDDLITDEELFIRWLQIISFLPVMSFQTPPWSFSQTVLNLTLLMTKCLKFAFVVPLVLKFTEEWRRTQNPIYRPLWWISPEDPITFTIDDQFLIGSEVLVAPVTEEGARNRNIYLPGVGVQWRDGWNRQVFDGGTFLHNFPVALDKVAFFQRIQS</sequence>